<dbReference type="AlphaFoldDB" id="A0A0D5NEM7"/>
<keyword evidence="1" id="KW-0813">Transport</keyword>
<dbReference type="GO" id="GO:0016887">
    <property type="term" value="F:ATP hydrolysis activity"/>
    <property type="evidence" value="ECO:0007669"/>
    <property type="project" value="InterPro"/>
</dbReference>
<feature type="domain" description="ABC transporter" evidence="4">
    <location>
        <begin position="2"/>
        <end position="228"/>
    </location>
</feature>
<dbReference type="PANTHER" id="PTHR42939:SF1">
    <property type="entry name" value="ABC TRANSPORTER ATP-BINDING PROTEIN ALBC-RELATED"/>
    <property type="match status" value="1"/>
</dbReference>
<keyword evidence="2" id="KW-0547">Nucleotide-binding</keyword>
<dbReference type="EMBL" id="CP011058">
    <property type="protein sequence ID" value="AJY73681.1"/>
    <property type="molecule type" value="Genomic_DNA"/>
</dbReference>
<sequence length="283" mass="32096">MLELKQVRWHRQGYGFTLAMPNLIFRSGITLLAGSNGSGKTSLLQLLATAAFPSEGMIRYGDMTTDRHLPAIRASIGFVPTGLELYEDMTCEKILRYLAELKGETSRIEHERLLETFHLNEFRKRKIKSLAHGVRQRIALAQAWIGSPSYIFLDEPLNAMDSLERLRFIRYLSAYARDRVVIVSTHELNEWDAWAGRILWLRNGRPGFHGTTEEWCRSLPLSIWEGAVTAADYESLPPASVLQVRPEGATLSVRIIAGEQPGPLFKRQPPTLEDAYFIRSRAV</sequence>
<accession>A0A0D5NEM7</accession>
<keyword evidence="3" id="KW-0067">ATP-binding</keyword>
<dbReference type="OrthoDB" id="2643074at2"/>
<dbReference type="PANTHER" id="PTHR42939">
    <property type="entry name" value="ABC TRANSPORTER ATP-BINDING PROTEIN ALBC-RELATED"/>
    <property type="match status" value="1"/>
</dbReference>
<dbReference type="Gene3D" id="3.40.50.300">
    <property type="entry name" value="P-loop containing nucleotide triphosphate hydrolases"/>
    <property type="match status" value="1"/>
</dbReference>
<gene>
    <name evidence="5" type="ORF">VN24_02335</name>
</gene>
<proteinExistence type="predicted"/>
<dbReference type="InterPro" id="IPR027417">
    <property type="entry name" value="P-loop_NTPase"/>
</dbReference>
<evidence type="ECO:0000259" key="4">
    <source>
        <dbReference type="PROSITE" id="PS50893"/>
    </source>
</evidence>
<evidence type="ECO:0000256" key="3">
    <source>
        <dbReference type="ARBA" id="ARBA00022840"/>
    </source>
</evidence>
<dbReference type="Pfam" id="PF00005">
    <property type="entry name" value="ABC_tran"/>
    <property type="match status" value="1"/>
</dbReference>
<evidence type="ECO:0000256" key="2">
    <source>
        <dbReference type="ARBA" id="ARBA00022741"/>
    </source>
</evidence>
<dbReference type="STRING" id="1126833.VN24_02335"/>
<reference evidence="5 6" key="1">
    <citation type="journal article" date="2015" name="J. Biotechnol.">
        <title>Complete genome sequence of Paenibacillus beijingensis 7188(T) (=DSM 24997(T)), a novel rhizobacterium from jujube garden soil.</title>
        <authorList>
            <person name="Kwak Y."/>
            <person name="Shin J.H."/>
        </authorList>
    </citation>
    <scope>NUCLEOTIDE SEQUENCE [LARGE SCALE GENOMIC DNA]</scope>
    <source>
        <strain evidence="5 6">DSM 24997</strain>
    </source>
</reference>
<dbReference type="RefSeq" id="WP_045669116.1">
    <property type="nucleotide sequence ID" value="NZ_CP011058.1"/>
</dbReference>
<dbReference type="InterPro" id="IPR051782">
    <property type="entry name" value="ABC_Transporter_VariousFunc"/>
</dbReference>
<organism evidence="5 6">
    <name type="scientific">Paenibacillus beijingensis</name>
    <dbReference type="NCBI Taxonomy" id="1126833"/>
    <lineage>
        <taxon>Bacteria</taxon>
        <taxon>Bacillati</taxon>
        <taxon>Bacillota</taxon>
        <taxon>Bacilli</taxon>
        <taxon>Bacillales</taxon>
        <taxon>Paenibacillaceae</taxon>
        <taxon>Paenibacillus</taxon>
    </lineage>
</organism>
<dbReference type="InterPro" id="IPR003593">
    <property type="entry name" value="AAA+_ATPase"/>
</dbReference>
<dbReference type="KEGG" id="pbj:VN24_02335"/>
<reference evidence="6" key="2">
    <citation type="submission" date="2015-03" db="EMBL/GenBank/DDBJ databases">
        <title>Genome sequence of Paenibacillus beijingensis strain DSM 24997T.</title>
        <authorList>
            <person name="Kwak Y."/>
            <person name="Shin J.-H."/>
        </authorList>
    </citation>
    <scope>NUCLEOTIDE SEQUENCE [LARGE SCALE GENOMIC DNA]</scope>
    <source>
        <strain evidence="6">DSM 24997</strain>
    </source>
</reference>
<protein>
    <recommendedName>
        <fullName evidence="4">ABC transporter domain-containing protein</fullName>
    </recommendedName>
</protein>
<evidence type="ECO:0000313" key="6">
    <source>
        <dbReference type="Proteomes" id="UP000032633"/>
    </source>
</evidence>
<dbReference type="SUPFAM" id="SSF52540">
    <property type="entry name" value="P-loop containing nucleoside triphosphate hydrolases"/>
    <property type="match status" value="1"/>
</dbReference>
<name>A0A0D5NEM7_9BACL</name>
<dbReference type="PROSITE" id="PS50893">
    <property type="entry name" value="ABC_TRANSPORTER_2"/>
    <property type="match status" value="1"/>
</dbReference>
<dbReference type="HOGENOM" id="CLU_000604_1_2_9"/>
<dbReference type="Proteomes" id="UP000032633">
    <property type="component" value="Chromosome"/>
</dbReference>
<evidence type="ECO:0000256" key="1">
    <source>
        <dbReference type="ARBA" id="ARBA00022448"/>
    </source>
</evidence>
<dbReference type="GO" id="GO:0005524">
    <property type="term" value="F:ATP binding"/>
    <property type="evidence" value="ECO:0007669"/>
    <property type="project" value="UniProtKB-KW"/>
</dbReference>
<dbReference type="InterPro" id="IPR003439">
    <property type="entry name" value="ABC_transporter-like_ATP-bd"/>
</dbReference>
<keyword evidence="6" id="KW-1185">Reference proteome</keyword>
<dbReference type="PATRIC" id="fig|1126833.4.peg.513"/>
<dbReference type="SMART" id="SM00382">
    <property type="entry name" value="AAA"/>
    <property type="match status" value="1"/>
</dbReference>
<evidence type="ECO:0000313" key="5">
    <source>
        <dbReference type="EMBL" id="AJY73681.1"/>
    </source>
</evidence>